<keyword evidence="3" id="KW-1185">Reference proteome</keyword>
<accession>A0A016SP71</accession>
<feature type="transmembrane region" description="Helical" evidence="1">
    <location>
        <begin position="39"/>
        <end position="61"/>
    </location>
</feature>
<keyword evidence="1" id="KW-1133">Transmembrane helix</keyword>
<dbReference type="Proteomes" id="UP000024635">
    <property type="component" value="Unassembled WGS sequence"/>
</dbReference>
<dbReference type="OrthoDB" id="10583234at2759"/>
<organism evidence="2 3">
    <name type="scientific">Ancylostoma ceylanicum</name>
    <dbReference type="NCBI Taxonomy" id="53326"/>
    <lineage>
        <taxon>Eukaryota</taxon>
        <taxon>Metazoa</taxon>
        <taxon>Ecdysozoa</taxon>
        <taxon>Nematoda</taxon>
        <taxon>Chromadorea</taxon>
        <taxon>Rhabditida</taxon>
        <taxon>Rhabditina</taxon>
        <taxon>Rhabditomorpha</taxon>
        <taxon>Strongyloidea</taxon>
        <taxon>Ancylostomatidae</taxon>
        <taxon>Ancylostomatinae</taxon>
        <taxon>Ancylostoma</taxon>
    </lineage>
</organism>
<protein>
    <submittedName>
        <fullName evidence="2">Uncharacterized protein</fullName>
    </submittedName>
</protein>
<evidence type="ECO:0000256" key="1">
    <source>
        <dbReference type="SAM" id="Phobius"/>
    </source>
</evidence>
<feature type="transmembrane region" description="Helical" evidence="1">
    <location>
        <begin position="7"/>
        <end position="27"/>
    </location>
</feature>
<proteinExistence type="predicted"/>
<comment type="caution">
    <text evidence="2">The sequence shown here is derived from an EMBL/GenBank/DDBJ whole genome shotgun (WGS) entry which is preliminary data.</text>
</comment>
<evidence type="ECO:0000313" key="3">
    <source>
        <dbReference type="Proteomes" id="UP000024635"/>
    </source>
</evidence>
<sequence length="92" mass="10488">MSFVYPLLTLILSFTPAINFTSLLLTWRSSVVYELAEVLIALLISVDYISLLIYLLQWAVVVKILVRSMGYGEFVFFSFNFVANKVISIQTL</sequence>
<gene>
    <name evidence="2" type="primary">Acey_s0198.g1632</name>
    <name evidence="2" type="ORF">Y032_0198g1632</name>
</gene>
<dbReference type="AlphaFoldDB" id="A0A016SP71"/>
<evidence type="ECO:0000313" key="2">
    <source>
        <dbReference type="EMBL" id="EYB92099.1"/>
    </source>
</evidence>
<name>A0A016SP71_9BILA</name>
<keyword evidence="1" id="KW-0812">Transmembrane</keyword>
<reference evidence="3" key="1">
    <citation type="journal article" date="2015" name="Nat. Genet.">
        <title>The genome and transcriptome of the zoonotic hookworm Ancylostoma ceylanicum identify infection-specific gene families.</title>
        <authorList>
            <person name="Schwarz E.M."/>
            <person name="Hu Y."/>
            <person name="Antoshechkin I."/>
            <person name="Miller M.M."/>
            <person name="Sternberg P.W."/>
            <person name="Aroian R.V."/>
        </authorList>
    </citation>
    <scope>NUCLEOTIDE SEQUENCE</scope>
    <source>
        <strain evidence="3">HY135</strain>
    </source>
</reference>
<keyword evidence="1" id="KW-0472">Membrane</keyword>
<dbReference type="EMBL" id="JARK01001534">
    <property type="protein sequence ID" value="EYB92099.1"/>
    <property type="molecule type" value="Genomic_DNA"/>
</dbReference>